<comment type="caution">
    <text evidence="2">The sequence shown here is derived from an EMBL/GenBank/DDBJ whole genome shotgun (WGS) entry which is preliminary data.</text>
</comment>
<organism evidence="2 3">
    <name type="scientific">Trichinella pseudospiralis</name>
    <name type="common">Parasitic roundworm</name>
    <dbReference type="NCBI Taxonomy" id="6337"/>
    <lineage>
        <taxon>Eukaryota</taxon>
        <taxon>Metazoa</taxon>
        <taxon>Ecdysozoa</taxon>
        <taxon>Nematoda</taxon>
        <taxon>Enoplea</taxon>
        <taxon>Dorylaimia</taxon>
        <taxon>Trichinellida</taxon>
        <taxon>Trichinellidae</taxon>
        <taxon>Trichinella</taxon>
    </lineage>
</organism>
<sequence length="246" mass="28039">MIFSSFSYKTVTCIYFYRTSMKSSQTPKRRSSICDSCTNSCTLFSGLEARIIQWQLKFGLYCLFPTKPGVSLSDKMPAWLLKSAKTAATSKKNNHHSWMMELEEDEPSWHAERTQLAPASSQASGCTVIEISTYSMLNVNKTTTLYTGCKVDRWSAAKTIHHGEVGKHRKGKRQGKKEWSVQNPAVARQPANLRCQIGLVSRFIISNSTKKRCTPFLNGKQIRCKVIYFKKRKKFVKSDLRSELQI</sequence>
<dbReference type="Proteomes" id="UP000054826">
    <property type="component" value="Unassembled WGS sequence"/>
</dbReference>
<accession>A0A0V1JP49</accession>
<evidence type="ECO:0000313" key="2">
    <source>
        <dbReference type="EMBL" id="KRZ36753.1"/>
    </source>
</evidence>
<reference evidence="2 3" key="1">
    <citation type="submission" date="2015-01" db="EMBL/GenBank/DDBJ databases">
        <title>Evolution of Trichinella species and genotypes.</title>
        <authorList>
            <person name="Korhonen P.K."/>
            <person name="Edoardo P."/>
            <person name="Giuseppe L.R."/>
            <person name="Gasser R.B."/>
        </authorList>
    </citation>
    <scope>NUCLEOTIDE SEQUENCE [LARGE SCALE GENOMIC DNA]</scope>
    <source>
        <strain evidence="2">ISS176</strain>
    </source>
</reference>
<protein>
    <submittedName>
        <fullName evidence="2">Uncharacterized protein</fullName>
    </submittedName>
</protein>
<evidence type="ECO:0000256" key="1">
    <source>
        <dbReference type="SAM" id="MobiDB-lite"/>
    </source>
</evidence>
<dbReference type="AlphaFoldDB" id="A0A0V1JP49"/>
<evidence type="ECO:0000313" key="3">
    <source>
        <dbReference type="Proteomes" id="UP000054826"/>
    </source>
</evidence>
<gene>
    <name evidence="2" type="ORF">T4C_5179</name>
</gene>
<name>A0A0V1JP49_TRIPS</name>
<feature type="region of interest" description="Disordered" evidence="1">
    <location>
        <begin position="163"/>
        <end position="182"/>
    </location>
</feature>
<dbReference type="EMBL" id="JYDV01000068">
    <property type="protein sequence ID" value="KRZ36753.1"/>
    <property type="molecule type" value="Genomic_DNA"/>
</dbReference>
<proteinExistence type="predicted"/>